<dbReference type="InterPro" id="IPR029071">
    <property type="entry name" value="Ubiquitin-like_domsf"/>
</dbReference>
<dbReference type="PANTHER" id="PTHR46467:SF1">
    <property type="entry name" value="TETHER CONTAINING UBX DOMAIN FOR GLUT4"/>
    <property type="match status" value="1"/>
</dbReference>
<dbReference type="Pfam" id="PF11470">
    <property type="entry name" value="TUG-UBL1"/>
    <property type="match status" value="1"/>
</dbReference>
<organism evidence="3 4">
    <name type="scientific">Hyaloscypha variabilis (strain UAMH 11265 / GT02V1 / F)</name>
    <name type="common">Meliniomyces variabilis</name>
    <dbReference type="NCBI Taxonomy" id="1149755"/>
    <lineage>
        <taxon>Eukaryota</taxon>
        <taxon>Fungi</taxon>
        <taxon>Dikarya</taxon>
        <taxon>Ascomycota</taxon>
        <taxon>Pezizomycotina</taxon>
        <taxon>Leotiomycetes</taxon>
        <taxon>Helotiales</taxon>
        <taxon>Hyaloscyphaceae</taxon>
        <taxon>Hyaloscypha</taxon>
        <taxon>Hyaloscypha variabilis</taxon>
    </lineage>
</organism>
<dbReference type="SUPFAM" id="SSF54236">
    <property type="entry name" value="Ubiquitin-like"/>
    <property type="match status" value="2"/>
</dbReference>
<dbReference type="STRING" id="1149755.A0A2J6RN39"/>
<feature type="domain" description="UBX" evidence="2">
    <location>
        <begin position="364"/>
        <end position="443"/>
    </location>
</feature>
<evidence type="ECO:0000259" key="2">
    <source>
        <dbReference type="PROSITE" id="PS50033"/>
    </source>
</evidence>
<proteinExistence type="predicted"/>
<reference evidence="3 4" key="1">
    <citation type="submission" date="2016-04" db="EMBL/GenBank/DDBJ databases">
        <title>A degradative enzymes factory behind the ericoid mycorrhizal symbiosis.</title>
        <authorList>
            <consortium name="DOE Joint Genome Institute"/>
            <person name="Martino E."/>
            <person name="Morin E."/>
            <person name="Grelet G."/>
            <person name="Kuo A."/>
            <person name="Kohler A."/>
            <person name="Daghino S."/>
            <person name="Barry K."/>
            <person name="Choi C."/>
            <person name="Cichocki N."/>
            <person name="Clum A."/>
            <person name="Copeland A."/>
            <person name="Hainaut M."/>
            <person name="Haridas S."/>
            <person name="Labutti K."/>
            <person name="Lindquist E."/>
            <person name="Lipzen A."/>
            <person name="Khouja H.-R."/>
            <person name="Murat C."/>
            <person name="Ohm R."/>
            <person name="Olson A."/>
            <person name="Spatafora J."/>
            <person name="Veneault-Fourrey C."/>
            <person name="Henrissat B."/>
            <person name="Grigoriev I."/>
            <person name="Martin F."/>
            <person name="Perotto S."/>
        </authorList>
    </citation>
    <scope>NUCLEOTIDE SEQUENCE [LARGE SCALE GENOMIC DNA]</scope>
    <source>
        <strain evidence="3 4">F</strain>
    </source>
</reference>
<evidence type="ECO:0000313" key="3">
    <source>
        <dbReference type="EMBL" id="PMD39913.1"/>
    </source>
</evidence>
<dbReference type="PROSITE" id="PS50033">
    <property type="entry name" value="UBX"/>
    <property type="match status" value="1"/>
</dbReference>
<sequence length="517" mass="56257">MAAQVYVLDSSARRATIKVTPGKYLTDVLEEACAKLGYKSSNYGLKHNNKPVDISRTFRQSGLSPGAKLELILASRSPSVVSVALQLPQSLASSVPNGRLVDKFASDTTLWLILRKFESTGETNLNFTARGMTQVEDGASGAGRIFYEQPVLNVVGRELSTLEDLQKTLAQLGLNSGTTLIRLEFKTTERPLEEAMVQIEQYFKEEDVLQPSVPVESRNAAPKEVDTITAAIARLPSAEPTSSEDVDMTSTNASEGTSADPTPYPEIPGDGPLPTAVTPSKRPAPESGEEQILGPDQRPLSVFSPPANDTPKAALVPHNEDDFEPTIAHAKLHQSRLLNSTQNKRLLSDAETEQLELERAAKLASTKEVSIKIRFPDQSTIVSTFTAQETCTKLYAFVNGVIVAEDQPFKLVWTSKGPQTVPKDEKKKLIKDLGFEGRMLVNFVWDDAATEGARKGSTLKPQYVQSAKQVQVPEPPPAPKEDDEKPVDSKGKGKEDGGKGEGKPKGVPKWLQKLSKK</sequence>
<feature type="region of interest" description="Disordered" evidence="1">
    <location>
        <begin position="456"/>
        <end position="517"/>
    </location>
</feature>
<dbReference type="InterPro" id="IPR001012">
    <property type="entry name" value="UBX_dom"/>
</dbReference>
<dbReference type="AlphaFoldDB" id="A0A2J6RN39"/>
<dbReference type="OrthoDB" id="440781at2759"/>
<feature type="compositionally biased region" description="Basic and acidic residues" evidence="1">
    <location>
        <begin position="479"/>
        <end position="504"/>
    </location>
</feature>
<dbReference type="GO" id="GO:0005737">
    <property type="term" value="C:cytoplasm"/>
    <property type="evidence" value="ECO:0007669"/>
    <property type="project" value="TreeGrafter"/>
</dbReference>
<accession>A0A2J6RN39</accession>
<dbReference type="Gene3D" id="3.10.20.90">
    <property type="entry name" value="Phosphatidylinositol 3-kinase Catalytic Subunit, Chain A, domain 1"/>
    <property type="match status" value="2"/>
</dbReference>
<dbReference type="CDD" id="cd01767">
    <property type="entry name" value="UBX"/>
    <property type="match status" value="1"/>
</dbReference>
<dbReference type="GO" id="GO:0006886">
    <property type="term" value="P:intracellular protein transport"/>
    <property type="evidence" value="ECO:0007669"/>
    <property type="project" value="TreeGrafter"/>
</dbReference>
<dbReference type="CDD" id="cd16105">
    <property type="entry name" value="Ubl_ASPSCR1_like"/>
    <property type="match status" value="1"/>
</dbReference>
<gene>
    <name evidence="3" type="ORF">L207DRAFT_529836</name>
</gene>
<dbReference type="CDD" id="cd17075">
    <property type="entry name" value="UBX1_UBXN9"/>
    <property type="match status" value="1"/>
</dbReference>
<dbReference type="Proteomes" id="UP000235786">
    <property type="component" value="Unassembled WGS sequence"/>
</dbReference>
<dbReference type="PANTHER" id="PTHR46467">
    <property type="entry name" value="TETHER CONTAINING UBX DOMAIN FOR GLUT4"/>
    <property type="match status" value="1"/>
</dbReference>
<feature type="compositionally biased region" description="Polar residues" evidence="1">
    <location>
        <begin position="248"/>
        <end position="260"/>
    </location>
</feature>
<protein>
    <recommendedName>
        <fullName evidence="2">UBX domain-containing protein</fullName>
    </recommendedName>
</protein>
<evidence type="ECO:0000313" key="4">
    <source>
        <dbReference type="Proteomes" id="UP000235786"/>
    </source>
</evidence>
<dbReference type="InterPro" id="IPR059238">
    <property type="entry name" value="UBX1_UBXN9"/>
</dbReference>
<dbReference type="EMBL" id="KZ613946">
    <property type="protein sequence ID" value="PMD39913.1"/>
    <property type="molecule type" value="Genomic_DNA"/>
</dbReference>
<evidence type="ECO:0000256" key="1">
    <source>
        <dbReference type="SAM" id="MobiDB-lite"/>
    </source>
</evidence>
<keyword evidence="4" id="KW-1185">Reference proteome</keyword>
<dbReference type="GO" id="GO:0005634">
    <property type="term" value="C:nucleus"/>
    <property type="evidence" value="ECO:0007669"/>
    <property type="project" value="TreeGrafter"/>
</dbReference>
<name>A0A2J6RN39_HYAVF</name>
<feature type="region of interest" description="Disordered" evidence="1">
    <location>
        <begin position="234"/>
        <end position="317"/>
    </location>
</feature>
<dbReference type="Pfam" id="PF00789">
    <property type="entry name" value="UBX"/>
    <property type="match status" value="1"/>
</dbReference>
<dbReference type="GO" id="GO:0012506">
    <property type="term" value="C:vesicle membrane"/>
    <property type="evidence" value="ECO:0007669"/>
    <property type="project" value="TreeGrafter"/>
</dbReference>
<dbReference type="InterPro" id="IPR021569">
    <property type="entry name" value="TUG-UBL1"/>
</dbReference>